<dbReference type="Pfam" id="PF07394">
    <property type="entry name" value="DUF1501"/>
    <property type="match status" value="1"/>
</dbReference>
<name>A0A5S9F734_UABAM</name>
<gene>
    <name evidence="2" type="ORF">UABAM_06198</name>
</gene>
<dbReference type="Proteomes" id="UP000326354">
    <property type="component" value="Chromosome"/>
</dbReference>
<protein>
    <recommendedName>
        <fullName evidence="4">DUF1501 domain-containing protein</fullName>
    </recommendedName>
</protein>
<dbReference type="EMBL" id="AP019860">
    <property type="protein sequence ID" value="BBM87783.1"/>
    <property type="molecule type" value="Genomic_DNA"/>
</dbReference>
<dbReference type="PANTHER" id="PTHR43737:SF1">
    <property type="entry name" value="DUF1501 DOMAIN-CONTAINING PROTEIN"/>
    <property type="match status" value="1"/>
</dbReference>
<evidence type="ECO:0000313" key="2">
    <source>
        <dbReference type="EMBL" id="BBM87783.1"/>
    </source>
</evidence>
<sequence length="411" mass="45333">MKMTRRYFLKSAGLLSLYCGLSPILADIEDVKVTRNKTLVVIFLRGGMDGLNFIVPYNDPHYYQLRNSLAIPKSGENAALDLDGFFGLHPKAASLAPFFAEGSAVALHAVGYSQNTRSHFEEQDVWETGVIGNTVNSDGWLNRHLLTSEGHGPIRAISIGDNLPRILRGKAPAYSIRGLDNLAIPKELQESQMMAALESAYSSPTDKNNAAYQLSQAGKETLDSIEILQKVANNPYNPKVTYPNTPLGKKLQQTAQLIKANIGIEVVEIDYGGWDTHRQQGGVNGRYANMVQNLSQSISSFAKDLQSKLDDVLVITISDFGRTARENGTRGTDHGWANCMFVMGGGVKKQKKPIIANWPGLAPEQLYQGRDLKHTIDFRDVLAEVVGTHLGNNNLQKILPQHQFKKVDFLN</sequence>
<feature type="chain" id="PRO_5025025038" description="DUF1501 domain-containing protein" evidence="1">
    <location>
        <begin position="27"/>
        <end position="411"/>
    </location>
</feature>
<dbReference type="RefSeq" id="WP_151971784.1">
    <property type="nucleotide sequence ID" value="NZ_AP019860.1"/>
</dbReference>
<dbReference type="KEGG" id="uam:UABAM_06198"/>
<dbReference type="OrthoDB" id="9779968at2"/>
<dbReference type="InterPro" id="IPR010869">
    <property type="entry name" value="DUF1501"/>
</dbReference>
<feature type="signal peptide" evidence="1">
    <location>
        <begin position="1"/>
        <end position="26"/>
    </location>
</feature>
<evidence type="ECO:0008006" key="4">
    <source>
        <dbReference type="Google" id="ProtNLM"/>
    </source>
</evidence>
<organism evidence="2 3">
    <name type="scientific">Uabimicrobium amorphum</name>
    <dbReference type="NCBI Taxonomy" id="2596890"/>
    <lineage>
        <taxon>Bacteria</taxon>
        <taxon>Pseudomonadati</taxon>
        <taxon>Planctomycetota</taxon>
        <taxon>Candidatus Uabimicrobiia</taxon>
        <taxon>Candidatus Uabimicrobiales</taxon>
        <taxon>Candidatus Uabimicrobiaceae</taxon>
        <taxon>Candidatus Uabimicrobium</taxon>
    </lineage>
</organism>
<proteinExistence type="predicted"/>
<dbReference type="SUPFAM" id="SSF53649">
    <property type="entry name" value="Alkaline phosphatase-like"/>
    <property type="match status" value="1"/>
</dbReference>
<dbReference type="AlphaFoldDB" id="A0A5S9F734"/>
<reference evidence="2 3" key="1">
    <citation type="submission" date="2019-08" db="EMBL/GenBank/DDBJ databases">
        <title>Complete genome sequence of Candidatus Uab amorphum.</title>
        <authorList>
            <person name="Shiratori T."/>
            <person name="Suzuki S."/>
            <person name="Kakizawa Y."/>
            <person name="Ishida K."/>
        </authorList>
    </citation>
    <scope>NUCLEOTIDE SEQUENCE [LARGE SCALE GENOMIC DNA]</scope>
    <source>
        <strain evidence="2 3">SRT547</strain>
    </source>
</reference>
<accession>A0A5S9F734</accession>
<keyword evidence="3" id="KW-1185">Reference proteome</keyword>
<dbReference type="InterPro" id="IPR017850">
    <property type="entry name" value="Alkaline_phosphatase_core_sf"/>
</dbReference>
<evidence type="ECO:0000256" key="1">
    <source>
        <dbReference type="SAM" id="SignalP"/>
    </source>
</evidence>
<evidence type="ECO:0000313" key="3">
    <source>
        <dbReference type="Proteomes" id="UP000326354"/>
    </source>
</evidence>
<keyword evidence="1" id="KW-0732">Signal</keyword>
<dbReference type="PANTHER" id="PTHR43737">
    <property type="entry name" value="BLL7424 PROTEIN"/>
    <property type="match status" value="1"/>
</dbReference>